<feature type="domain" description="Uroporphyrinogen decarboxylase (URO-D)" evidence="1">
    <location>
        <begin position="80"/>
        <end position="333"/>
    </location>
</feature>
<dbReference type="OrthoDB" id="1725032at2"/>
<dbReference type="InterPro" id="IPR038071">
    <property type="entry name" value="UROD/MetE-like_sf"/>
</dbReference>
<dbReference type="RefSeq" id="WP_156272192.1">
    <property type="nucleotide sequence ID" value="NZ_CP046244.1"/>
</dbReference>
<dbReference type="EMBL" id="CP046244">
    <property type="protein sequence ID" value="QGP91606.1"/>
    <property type="molecule type" value="Genomic_DNA"/>
</dbReference>
<name>A0A6I5ZPA6_9FIRM</name>
<dbReference type="InterPro" id="IPR000257">
    <property type="entry name" value="Uroporphyrinogen_deCOase"/>
</dbReference>
<proteinExistence type="predicted"/>
<dbReference type="InterPro" id="IPR052024">
    <property type="entry name" value="Methanogen_methyltrans"/>
</dbReference>
<gene>
    <name evidence="2" type="primary">hemE_3</name>
    <name evidence="2" type="ORF">MGLY_09430</name>
</gene>
<dbReference type="GO" id="GO:0004853">
    <property type="term" value="F:uroporphyrinogen decarboxylase activity"/>
    <property type="evidence" value="ECO:0007669"/>
    <property type="project" value="UniProtKB-EC"/>
</dbReference>
<keyword evidence="3" id="KW-1185">Reference proteome</keyword>
<dbReference type="Pfam" id="PF01208">
    <property type="entry name" value="URO-D"/>
    <property type="match status" value="1"/>
</dbReference>
<protein>
    <submittedName>
        <fullName evidence="2">Uroporphyrinogen decarboxylase</fullName>
        <ecNumber evidence="2">4.1.1.37</ecNumber>
    </submittedName>
</protein>
<evidence type="ECO:0000313" key="2">
    <source>
        <dbReference type="EMBL" id="QGP91606.1"/>
    </source>
</evidence>
<dbReference type="GO" id="GO:0006779">
    <property type="term" value="P:porphyrin-containing compound biosynthetic process"/>
    <property type="evidence" value="ECO:0007669"/>
    <property type="project" value="InterPro"/>
</dbReference>
<accession>A0A6I5ZPA6</accession>
<evidence type="ECO:0000259" key="1">
    <source>
        <dbReference type="Pfam" id="PF01208"/>
    </source>
</evidence>
<sequence>MKPKERVIKTLQREEPDRIPTFEWIISPSVIEKMTGQRDEVKFIELMDIDGMAVAPNMKKEVIDSRHYRDEWGIVRASYDEYPMPVDYPIKDEEDLKKLRVPDPDADYRFDDIKRVMEAIGDTRAVIIRLRDVFSQPRDLMGFEGFLMGFYTQPDVVERLMEISVDYSTRLARNIKELGGEIIVVGDDIADNKDLLISPEMYRKMVLPHFKRLIQNFKALGFYVIKHTDGNIMKVIEDLIDTGIDCLDPIDPLGGMDLEYMKKTYGDRICLKGNVDCVSTLVDKKPEDVIEEVKDCIRKAGAGGGYIISSSNSIHAGINPVNYKTFLDAIKEYGTYPLDWERLGDKP</sequence>
<organism evidence="2 3">
    <name type="scientific">Neomoorella glycerini</name>
    <dbReference type="NCBI Taxonomy" id="55779"/>
    <lineage>
        <taxon>Bacteria</taxon>
        <taxon>Bacillati</taxon>
        <taxon>Bacillota</taxon>
        <taxon>Clostridia</taxon>
        <taxon>Neomoorellales</taxon>
        <taxon>Neomoorellaceae</taxon>
        <taxon>Neomoorella</taxon>
    </lineage>
</organism>
<dbReference type="AlphaFoldDB" id="A0A6I5ZPA6"/>
<dbReference type="PANTHER" id="PTHR47099:SF1">
    <property type="entry name" value="METHYLCOBAMIDE:COM METHYLTRANSFERASE MTBA"/>
    <property type="match status" value="1"/>
</dbReference>
<reference evidence="2 3" key="1">
    <citation type="submission" date="2019-11" db="EMBL/GenBank/DDBJ databases">
        <title>Genome sequence of Moorella glycerini DSM11254.</title>
        <authorList>
            <person name="Poehlein A."/>
            <person name="Boeer T."/>
            <person name="Daniel R."/>
        </authorList>
    </citation>
    <scope>NUCLEOTIDE SEQUENCE [LARGE SCALE GENOMIC DNA]</scope>
    <source>
        <strain evidence="2 3">DSM 11254</strain>
    </source>
</reference>
<dbReference type="Gene3D" id="3.20.20.210">
    <property type="match status" value="1"/>
</dbReference>
<keyword evidence="2" id="KW-0456">Lyase</keyword>
<dbReference type="Proteomes" id="UP000425916">
    <property type="component" value="Chromosome"/>
</dbReference>
<dbReference type="EC" id="4.1.1.37" evidence="2"/>
<evidence type="ECO:0000313" key="3">
    <source>
        <dbReference type="Proteomes" id="UP000425916"/>
    </source>
</evidence>
<dbReference type="PANTHER" id="PTHR47099">
    <property type="entry name" value="METHYLCOBAMIDE:COM METHYLTRANSFERASE MTBA"/>
    <property type="match status" value="1"/>
</dbReference>
<dbReference type="SUPFAM" id="SSF51726">
    <property type="entry name" value="UROD/MetE-like"/>
    <property type="match status" value="1"/>
</dbReference>